<name>A0A0S3K6G7_9ENTE</name>
<dbReference type="InterPro" id="IPR023753">
    <property type="entry name" value="FAD/NAD-binding_dom"/>
</dbReference>
<dbReference type="Proteomes" id="UP000065511">
    <property type="component" value="Chromosome"/>
</dbReference>
<dbReference type="KEGG" id="ess:ATZ33_00345"/>
<dbReference type="PANTHER" id="PTHR42913">
    <property type="entry name" value="APOPTOSIS-INDUCING FACTOR 1"/>
    <property type="match status" value="1"/>
</dbReference>
<organism evidence="8 10">
    <name type="scientific">Enterococcus silesiacus</name>
    <dbReference type="NCBI Taxonomy" id="332949"/>
    <lineage>
        <taxon>Bacteria</taxon>
        <taxon>Bacillati</taxon>
        <taxon>Bacillota</taxon>
        <taxon>Bacilli</taxon>
        <taxon>Lactobacillales</taxon>
        <taxon>Enterococcaceae</taxon>
        <taxon>Enterococcus</taxon>
    </lineage>
</organism>
<dbReference type="PRINTS" id="PR00368">
    <property type="entry name" value="FADPNR"/>
</dbReference>
<dbReference type="SUPFAM" id="SSF51905">
    <property type="entry name" value="FAD/NAD(P)-binding domain"/>
    <property type="match status" value="2"/>
</dbReference>
<evidence type="ECO:0000259" key="6">
    <source>
        <dbReference type="Pfam" id="PF07992"/>
    </source>
</evidence>
<reference evidence="8 10" key="1">
    <citation type="submission" date="2014-12" db="EMBL/GenBank/DDBJ databases">
        <title>Draft genome sequences of 29 type strains of Enterococci.</title>
        <authorList>
            <person name="Zhong Z."/>
            <person name="Sun Z."/>
            <person name="Liu W."/>
            <person name="Zhang W."/>
            <person name="Zhang H."/>
        </authorList>
    </citation>
    <scope>NUCLEOTIDE SEQUENCE [LARGE SCALE GENOMIC DNA]</scope>
    <source>
        <strain evidence="8 10">DSM 22801</strain>
    </source>
</reference>
<dbReference type="InterPro" id="IPR036188">
    <property type="entry name" value="FAD/NAD-bd_sf"/>
</dbReference>
<gene>
    <name evidence="7" type="ORF">ATZ33_00345</name>
    <name evidence="8" type="ORF">RV15_GL002757</name>
</gene>
<dbReference type="AlphaFoldDB" id="A0A0S3K6G7"/>
<dbReference type="GO" id="GO:0003955">
    <property type="term" value="F:NAD(P)H dehydrogenase (quinone) activity"/>
    <property type="evidence" value="ECO:0007669"/>
    <property type="project" value="TreeGrafter"/>
</dbReference>
<evidence type="ECO:0000256" key="2">
    <source>
        <dbReference type="ARBA" id="ARBA00005272"/>
    </source>
</evidence>
<comment type="cofactor">
    <cofactor evidence="1">
        <name>FAD</name>
        <dbReference type="ChEBI" id="CHEBI:57692"/>
    </cofactor>
</comment>
<evidence type="ECO:0000313" key="9">
    <source>
        <dbReference type="Proteomes" id="UP000065511"/>
    </source>
</evidence>
<accession>A0A0S3K6G7</accession>
<comment type="similarity">
    <text evidence="2">Belongs to the NADH dehydrogenase family.</text>
</comment>
<keyword evidence="3" id="KW-0285">Flavoprotein</keyword>
<dbReference type="GO" id="GO:0019646">
    <property type="term" value="P:aerobic electron transport chain"/>
    <property type="evidence" value="ECO:0007669"/>
    <property type="project" value="TreeGrafter"/>
</dbReference>
<protein>
    <submittedName>
        <fullName evidence="7">NADH dehydrogenase</fullName>
    </submittedName>
    <submittedName>
        <fullName evidence="8">Pyridine nucleotide-disulfide family oxidoreductase</fullName>
    </submittedName>
</protein>
<dbReference type="PANTHER" id="PTHR42913:SF3">
    <property type="entry name" value="64 KDA MITOCHONDRIAL NADH DEHYDROGENASE (EUROFUNG)"/>
    <property type="match status" value="1"/>
</dbReference>
<dbReference type="Pfam" id="PF07992">
    <property type="entry name" value="Pyr_redox_2"/>
    <property type="match status" value="1"/>
</dbReference>
<keyword evidence="5" id="KW-0560">Oxidoreductase</keyword>
<dbReference type="EMBL" id="CP013614">
    <property type="protein sequence ID" value="ALR99882.1"/>
    <property type="molecule type" value="Genomic_DNA"/>
</dbReference>
<dbReference type="OrthoDB" id="9781621at2"/>
<dbReference type="InterPro" id="IPR051169">
    <property type="entry name" value="NADH-Q_oxidoreductase"/>
</dbReference>
<dbReference type="Proteomes" id="UP000183039">
    <property type="component" value="Unassembled WGS sequence"/>
</dbReference>
<sequence>MSKHVVILGAGYAGLRALHELQKGNSELKITLVDQNDYHFEATDIHEVAAGIQTSERITYPIKDVVKSACTTFVQGRVEKIDSENQLVHLKDQEAISYDYLIVALGYESESFGIPGVEEFSLKMVDIPTSEKVYQHLTEQMKAYKETKDENCLKIVVCGAGFTGIELLGSLHEGKKKLAEIAGVEPEKIQLYCVEAVTRLLPMFSEKLGGYGIDHLKKWGVNFLVGKPIKEIKQDTVVYLDNAETNELNELQAKTIIWTTGVSGSHVVGDSGFAAKRGRVMVNPDLTDADHNNVYIIGDCSAVMDKESNRPYPTTAQISLKMGEHAGKNIKAQLKGEATKEFTFKSLGSVASIGNSHAFGEVGKIEVKGYPASVIKKAIMDRSLFETGGIKEMLAKGRFDFYR</sequence>
<evidence type="ECO:0000313" key="10">
    <source>
        <dbReference type="Proteomes" id="UP000183039"/>
    </source>
</evidence>
<evidence type="ECO:0000313" key="8">
    <source>
        <dbReference type="EMBL" id="OJG92812.1"/>
    </source>
</evidence>
<reference evidence="7 9" key="2">
    <citation type="submission" date="2015-12" db="EMBL/GenBank/DDBJ databases">
        <authorList>
            <person name="Lauer A."/>
            <person name="Humrighouse B."/>
            <person name="Loparev V."/>
            <person name="Shewmaker P.L."/>
            <person name="Whitney A.M."/>
            <person name="McLaughlin R.W."/>
        </authorList>
    </citation>
    <scope>NUCLEOTIDE SEQUENCE [LARGE SCALE GENOMIC DNA]</scope>
    <source>
        <strain evidence="7 9">LMG 23085</strain>
    </source>
</reference>
<feature type="domain" description="FAD/NAD(P)-binding" evidence="6">
    <location>
        <begin position="4"/>
        <end position="323"/>
    </location>
</feature>
<evidence type="ECO:0000256" key="1">
    <source>
        <dbReference type="ARBA" id="ARBA00001974"/>
    </source>
</evidence>
<evidence type="ECO:0000256" key="5">
    <source>
        <dbReference type="ARBA" id="ARBA00023002"/>
    </source>
</evidence>
<dbReference type="RefSeq" id="WP_071876802.1">
    <property type="nucleotide sequence ID" value="NZ_JXLC01000004.1"/>
</dbReference>
<dbReference type="Gene3D" id="3.50.50.100">
    <property type="match status" value="1"/>
</dbReference>
<proteinExistence type="inferred from homology"/>
<evidence type="ECO:0000256" key="3">
    <source>
        <dbReference type="ARBA" id="ARBA00022630"/>
    </source>
</evidence>
<dbReference type="PRINTS" id="PR00411">
    <property type="entry name" value="PNDRDTASEI"/>
</dbReference>
<dbReference type="EMBL" id="JXLC01000004">
    <property type="protein sequence ID" value="OJG92812.1"/>
    <property type="molecule type" value="Genomic_DNA"/>
</dbReference>
<keyword evidence="4" id="KW-0274">FAD</keyword>
<keyword evidence="9" id="KW-1185">Reference proteome</keyword>
<evidence type="ECO:0000313" key="7">
    <source>
        <dbReference type="EMBL" id="ALR99882.1"/>
    </source>
</evidence>
<evidence type="ECO:0000256" key="4">
    <source>
        <dbReference type="ARBA" id="ARBA00022827"/>
    </source>
</evidence>